<protein>
    <recommendedName>
        <fullName evidence="3">prolyl oligopeptidase</fullName>
        <ecNumber evidence="3">3.4.21.26</ecNumber>
    </recommendedName>
</protein>
<sequence length="676" mass="77751">MFVTKKDSIVEDYHGVKVSDPYRWLEDADSLETRAWSDYQNQLSHEYFNRIPSRDKYRNRLTKLWNYSKYFTPQKVKNRTFFLKNDGLQNQEILYMQTHDEKPMVLIDPNTFSDDGTIALTNYSISKEGNLLAYATSKSGSDWQQIRLKDINTNKELKDLIKWCKFTNIAWAPNDSGFYYSRFPETGTVDPGEESYYNSIYFHKVGTPQEMDPIVYQDRIHKELSHSPSVTEDGEYILIHARNGTSSNNRFYYRAIDSNDDFIRLIDEEEAQFTFIHNKGPIFYFKTDLDAPRGRVIAIDIHNPDRNNWKKIIPQSNDTIDSIQWINNSFVVVYLYNALHQVKVFNLDGSFLYNIDLPIIGSITEIKGDGESTEMSLGITSYLFPTSIYRFDFNNRQLYLVSKPHMDFDSSQYQTTQVFFNSKDGTRVPMFLTHKRGIELDGNNQTLLFGYGGFKISLTPSFNPAILPLLEDGGIFAVANLRGGNEYGEEWHQGGMLDKKQNVFDDFISAAEFLIENNYTKRSKLSIMGRSNGGLLVATCMVQRPDLYGAVICNVPVIDMLRYHRFTIGRYWIGEYGNAEANADHFKFMYAYSPLHNVQEGENFPPILIATADTDDRVVPAHAKKFAATLKEKSKGDSPILLRIEKDAGHGLGKPISKLIDEWADFLAFLSKELMV</sequence>
<dbReference type="InterPro" id="IPR023302">
    <property type="entry name" value="Pept_S9A_N"/>
</dbReference>
<organism evidence="9 10">
    <name type="scientific">Alkaliphilus serpentinus</name>
    <dbReference type="NCBI Taxonomy" id="1482731"/>
    <lineage>
        <taxon>Bacteria</taxon>
        <taxon>Bacillati</taxon>
        <taxon>Bacillota</taxon>
        <taxon>Clostridia</taxon>
        <taxon>Peptostreptococcales</taxon>
        <taxon>Natronincolaceae</taxon>
        <taxon>Alkaliphilus</taxon>
    </lineage>
</organism>
<dbReference type="PANTHER" id="PTHR42881:SF2">
    <property type="entry name" value="PROLYL ENDOPEPTIDASE"/>
    <property type="match status" value="1"/>
</dbReference>
<comment type="catalytic activity">
    <reaction evidence="1">
        <text>Hydrolysis of Pro-|-Xaa &gt;&gt; Ala-|-Xaa in oligopeptides.</text>
        <dbReference type="EC" id="3.4.21.26"/>
    </reaction>
</comment>
<feature type="domain" description="Peptidase S9 prolyl oligopeptidase catalytic" evidence="7">
    <location>
        <begin position="461"/>
        <end position="674"/>
    </location>
</feature>
<feature type="domain" description="Peptidase S9A N-terminal" evidence="8">
    <location>
        <begin position="4"/>
        <end position="402"/>
    </location>
</feature>
<dbReference type="PROSITE" id="PS00708">
    <property type="entry name" value="PRO_ENDOPEP_SER"/>
    <property type="match status" value="1"/>
</dbReference>
<evidence type="ECO:0000259" key="7">
    <source>
        <dbReference type="Pfam" id="PF00326"/>
    </source>
</evidence>
<dbReference type="InterPro" id="IPR001375">
    <property type="entry name" value="Peptidase_S9_cat"/>
</dbReference>
<evidence type="ECO:0000256" key="4">
    <source>
        <dbReference type="ARBA" id="ARBA00022670"/>
    </source>
</evidence>
<keyword evidence="10" id="KW-1185">Reference proteome</keyword>
<comment type="caution">
    <text evidence="9">The sequence shown here is derived from an EMBL/GenBank/DDBJ whole genome shotgun (WGS) entry which is preliminary data.</text>
</comment>
<dbReference type="SUPFAM" id="SSF53474">
    <property type="entry name" value="alpha/beta-Hydrolases"/>
    <property type="match status" value="1"/>
</dbReference>
<evidence type="ECO:0000256" key="6">
    <source>
        <dbReference type="ARBA" id="ARBA00022825"/>
    </source>
</evidence>
<dbReference type="GO" id="GO:0004252">
    <property type="term" value="F:serine-type endopeptidase activity"/>
    <property type="evidence" value="ECO:0007669"/>
    <property type="project" value="UniProtKB-EC"/>
</dbReference>
<dbReference type="Pfam" id="PF00326">
    <property type="entry name" value="Peptidase_S9"/>
    <property type="match status" value="1"/>
</dbReference>
<evidence type="ECO:0000256" key="3">
    <source>
        <dbReference type="ARBA" id="ARBA00011897"/>
    </source>
</evidence>
<proteinExistence type="inferred from homology"/>
<dbReference type="GO" id="GO:0070012">
    <property type="term" value="F:oligopeptidase activity"/>
    <property type="evidence" value="ECO:0007669"/>
    <property type="project" value="TreeGrafter"/>
</dbReference>
<dbReference type="RefSeq" id="WP_151867029.1">
    <property type="nucleotide sequence ID" value="NZ_WBZB01000055.1"/>
</dbReference>
<dbReference type="InterPro" id="IPR002470">
    <property type="entry name" value="Peptidase_S9A"/>
</dbReference>
<dbReference type="SUPFAM" id="SSF50993">
    <property type="entry name" value="Peptidase/esterase 'gauge' domain"/>
    <property type="match status" value="1"/>
</dbReference>
<dbReference type="InterPro" id="IPR029058">
    <property type="entry name" value="AB_hydrolase_fold"/>
</dbReference>
<dbReference type="PANTHER" id="PTHR42881">
    <property type="entry name" value="PROLYL ENDOPEPTIDASE"/>
    <property type="match status" value="1"/>
</dbReference>
<evidence type="ECO:0000313" key="9">
    <source>
        <dbReference type="EMBL" id="KAB3525895.1"/>
    </source>
</evidence>
<dbReference type="GO" id="GO:0005829">
    <property type="term" value="C:cytosol"/>
    <property type="evidence" value="ECO:0007669"/>
    <property type="project" value="TreeGrafter"/>
</dbReference>
<keyword evidence="5" id="KW-0378">Hydrolase</keyword>
<evidence type="ECO:0000313" key="10">
    <source>
        <dbReference type="Proteomes" id="UP000465601"/>
    </source>
</evidence>
<evidence type="ECO:0000256" key="5">
    <source>
        <dbReference type="ARBA" id="ARBA00022801"/>
    </source>
</evidence>
<dbReference type="InterPro" id="IPR051167">
    <property type="entry name" value="Prolyl_oligopep/macrocyclase"/>
</dbReference>
<name>A0A833HLH2_9FIRM</name>
<evidence type="ECO:0000256" key="1">
    <source>
        <dbReference type="ARBA" id="ARBA00001070"/>
    </source>
</evidence>
<dbReference type="FunFam" id="2.130.10.120:FF:000001">
    <property type="entry name" value="Prolyl endopeptidase"/>
    <property type="match status" value="1"/>
</dbReference>
<dbReference type="FunFam" id="3.40.50.1820:FF:000005">
    <property type="entry name" value="Prolyl endopeptidase"/>
    <property type="match status" value="1"/>
</dbReference>
<dbReference type="EMBL" id="WBZB01000055">
    <property type="protein sequence ID" value="KAB3525895.1"/>
    <property type="molecule type" value="Genomic_DNA"/>
</dbReference>
<accession>A0A833HLH2</accession>
<dbReference type="EC" id="3.4.21.26" evidence="3"/>
<dbReference type="OrthoDB" id="9801421at2"/>
<keyword evidence="6" id="KW-0720">Serine protease</keyword>
<dbReference type="AlphaFoldDB" id="A0A833HLH2"/>
<dbReference type="Pfam" id="PF02897">
    <property type="entry name" value="Peptidase_S9_N"/>
    <property type="match status" value="1"/>
</dbReference>
<dbReference type="GO" id="GO:0006508">
    <property type="term" value="P:proteolysis"/>
    <property type="evidence" value="ECO:0007669"/>
    <property type="project" value="UniProtKB-KW"/>
</dbReference>
<dbReference type="Gene3D" id="3.40.50.1820">
    <property type="entry name" value="alpha/beta hydrolase"/>
    <property type="match status" value="1"/>
</dbReference>
<dbReference type="InterPro" id="IPR002471">
    <property type="entry name" value="Pept_S9_AS"/>
</dbReference>
<keyword evidence="4" id="KW-0645">Protease</keyword>
<gene>
    <name evidence="9" type="ORF">F8153_14265</name>
</gene>
<dbReference type="PRINTS" id="PR00862">
    <property type="entry name" value="PROLIGOPTASE"/>
</dbReference>
<dbReference type="Gene3D" id="2.130.10.120">
    <property type="entry name" value="Prolyl oligopeptidase, N-terminal domain"/>
    <property type="match status" value="1"/>
</dbReference>
<dbReference type="Proteomes" id="UP000465601">
    <property type="component" value="Unassembled WGS sequence"/>
</dbReference>
<evidence type="ECO:0000256" key="2">
    <source>
        <dbReference type="ARBA" id="ARBA00005228"/>
    </source>
</evidence>
<reference evidence="9 10" key="1">
    <citation type="submission" date="2019-10" db="EMBL/GenBank/DDBJ databases">
        <title>Alkaliphilus serpentinus sp. nov. and Alkaliphilus pronyensis sp. nov., two novel anaerobic alkaliphilic species isolated from the serpentinized-hosted hydrothermal field of the Prony Bay (New Caledonia).</title>
        <authorList>
            <person name="Postec A."/>
        </authorList>
    </citation>
    <scope>NUCLEOTIDE SEQUENCE [LARGE SCALE GENOMIC DNA]</scope>
    <source>
        <strain evidence="9 10">LacT</strain>
    </source>
</reference>
<evidence type="ECO:0000259" key="8">
    <source>
        <dbReference type="Pfam" id="PF02897"/>
    </source>
</evidence>
<comment type="similarity">
    <text evidence="2">Belongs to the peptidase S9A family.</text>
</comment>